<name>A0A9D1FEI4_9FIRM</name>
<gene>
    <name evidence="11" type="ORF">IAC18_07975</name>
</gene>
<keyword evidence="3" id="KW-1003">Cell membrane</keyword>
<dbReference type="EMBL" id="DVJK01000225">
    <property type="protein sequence ID" value="HIS67488.1"/>
    <property type="molecule type" value="Genomic_DNA"/>
</dbReference>
<dbReference type="GO" id="GO:0016887">
    <property type="term" value="F:ATP hydrolysis activity"/>
    <property type="evidence" value="ECO:0007669"/>
    <property type="project" value="InterPro"/>
</dbReference>
<dbReference type="SUPFAM" id="SSF52540">
    <property type="entry name" value="P-loop containing nucleoside triphosphate hydrolases"/>
    <property type="match status" value="1"/>
</dbReference>
<keyword evidence="9" id="KW-0472">Membrane</keyword>
<keyword evidence="6 11" id="KW-0067">ATP-binding</keyword>
<protein>
    <submittedName>
        <fullName evidence="11">ABC transporter ATP-binding protein</fullName>
    </submittedName>
</protein>
<dbReference type="GO" id="GO:0006826">
    <property type="term" value="P:iron ion transport"/>
    <property type="evidence" value="ECO:0007669"/>
    <property type="project" value="UniProtKB-KW"/>
</dbReference>
<evidence type="ECO:0000256" key="7">
    <source>
        <dbReference type="ARBA" id="ARBA00023004"/>
    </source>
</evidence>
<dbReference type="FunFam" id="3.40.50.300:FF:000134">
    <property type="entry name" value="Iron-enterobactin ABC transporter ATP-binding protein"/>
    <property type="match status" value="1"/>
</dbReference>
<evidence type="ECO:0000256" key="1">
    <source>
        <dbReference type="ARBA" id="ARBA00004202"/>
    </source>
</evidence>
<comment type="caution">
    <text evidence="11">The sequence shown here is derived from an EMBL/GenBank/DDBJ whole genome shotgun (WGS) entry which is preliminary data.</text>
</comment>
<accession>A0A9D1FEI4</accession>
<reference evidence="11" key="1">
    <citation type="submission" date="2020-10" db="EMBL/GenBank/DDBJ databases">
        <authorList>
            <person name="Gilroy R."/>
        </authorList>
    </citation>
    <scope>NUCLEOTIDE SEQUENCE</scope>
    <source>
        <strain evidence="11">ChiHjej10B9-9673</strain>
    </source>
</reference>
<keyword evidence="8" id="KW-0406">Ion transport</keyword>
<evidence type="ECO:0000256" key="9">
    <source>
        <dbReference type="ARBA" id="ARBA00023136"/>
    </source>
</evidence>
<dbReference type="InterPro" id="IPR003593">
    <property type="entry name" value="AAA+_ATPase"/>
</dbReference>
<dbReference type="PANTHER" id="PTHR42771:SF2">
    <property type="entry name" value="IRON(3+)-HYDROXAMATE IMPORT ATP-BINDING PROTEIN FHUC"/>
    <property type="match status" value="1"/>
</dbReference>
<evidence type="ECO:0000256" key="4">
    <source>
        <dbReference type="ARBA" id="ARBA00022496"/>
    </source>
</evidence>
<dbReference type="Pfam" id="PF00005">
    <property type="entry name" value="ABC_tran"/>
    <property type="match status" value="1"/>
</dbReference>
<reference evidence="11" key="2">
    <citation type="journal article" date="2021" name="PeerJ">
        <title>Extensive microbial diversity within the chicken gut microbiome revealed by metagenomics and culture.</title>
        <authorList>
            <person name="Gilroy R."/>
            <person name="Ravi A."/>
            <person name="Getino M."/>
            <person name="Pursley I."/>
            <person name="Horton D.L."/>
            <person name="Alikhan N.F."/>
            <person name="Baker D."/>
            <person name="Gharbi K."/>
            <person name="Hall N."/>
            <person name="Watson M."/>
            <person name="Adriaenssens E.M."/>
            <person name="Foster-Nyarko E."/>
            <person name="Jarju S."/>
            <person name="Secka A."/>
            <person name="Antonio M."/>
            <person name="Oren A."/>
            <person name="Chaudhuri R.R."/>
            <person name="La Ragione R."/>
            <person name="Hildebrand F."/>
            <person name="Pallen M.J."/>
        </authorList>
    </citation>
    <scope>NUCLEOTIDE SEQUENCE</scope>
    <source>
        <strain evidence="11">ChiHjej10B9-9673</strain>
    </source>
</reference>
<feature type="domain" description="ABC transporter" evidence="10">
    <location>
        <begin position="2"/>
        <end position="236"/>
    </location>
</feature>
<evidence type="ECO:0000313" key="12">
    <source>
        <dbReference type="Proteomes" id="UP000824001"/>
    </source>
</evidence>
<evidence type="ECO:0000256" key="3">
    <source>
        <dbReference type="ARBA" id="ARBA00022475"/>
    </source>
</evidence>
<keyword evidence="7" id="KW-0408">Iron</keyword>
<dbReference type="InterPro" id="IPR027417">
    <property type="entry name" value="P-loop_NTPase"/>
</dbReference>
<dbReference type="Proteomes" id="UP000824001">
    <property type="component" value="Unassembled WGS sequence"/>
</dbReference>
<dbReference type="GO" id="GO:0005524">
    <property type="term" value="F:ATP binding"/>
    <property type="evidence" value="ECO:0007669"/>
    <property type="project" value="UniProtKB-KW"/>
</dbReference>
<proteinExistence type="predicted"/>
<dbReference type="PROSITE" id="PS50893">
    <property type="entry name" value="ABC_TRANSPORTER_2"/>
    <property type="match status" value="1"/>
</dbReference>
<dbReference type="SMART" id="SM00382">
    <property type="entry name" value="AAA"/>
    <property type="match status" value="1"/>
</dbReference>
<evidence type="ECO:0000313" key="11">
    <source>
        <dbReference type="EMBL" id="HIS67488.1"/>
    </source>
</evidence>
<organism evidence="11 12">
    <name type="scientific">Candidatus Scatomorpha merdipullorum</name>
    <dbReference type="NCBI Taxonomy" id="2840927"/>
    <lineage>
        <taxon>Bacteria</taxon>
        <taxon>Bacillati</taxon>
        <taxon>Bacillota</taxon>
        <taxon>Clostridia</taxon>
        <taxon>Eubacteriales</taxon>
        <taxon>Candidatus Scatomorpha</taxon>
    </lineage>
</organism>
<dbReference type="InterPro" id="IPR003439">
    <property type="entry name" value="ABC_transporter-like_ATP-bd"/>
</dbReference>
<comment type="subcellular location">
    <subcellularLocation>
        <location evidence="1">Cell membrane</location>
        <topology evidence="1">Peripheral membrane protein</topology>
    </subcellularLocation>
</comment>
<evidence type="ECO:0000256" key="2">
    <source>
        <dbReference type="ARBA" id="ARBA00022448"/>
    </source>
</evidence>
<dbReference type="CDD" id="cd03214">
    <property type="entry name" value="ABC_Iron-Siderophores_B12_Hemin"/>
    <property type="match status" value="1"/>
</dbReference>
<keyword evidence="2" id="KW-0813">Transport</keyword>
<dbReference type="GO" id="GO:0005886">
    <property type="term" value="C:plasma membrane"/>
    <property type="evidence" value="ECO:0007669"/>
    <property type="project" value="UniProtKB-SubCell"/>
</dbReference>
<evidence type="ECO:0000256" key="5">
    <source>
        <dbReference type="ARBA" id="ARBA00022741"/>
    </source>
</evidence>
<dbReference type="InterPro" id="IPR051535">
    <property type="entry name" value="Siderophore_ABC-ATPase"/>
</dbReference>
<keyword evidence="4" id="KW-0410">Iron transport</keyword>
<dbReference type="AlphaFoldDB" id="A0A9D1FEI4"/>
<keyword evidence="5" id="KW-0547">Nucleotide-binding</keyword>
<evidence type="ECO:0000259" key="10">
    <source>
        <dbReference type="PROSITE" id="PS50893"/>
    </source>
</evidence>
<sequence length="251" mass="27308">MIELRSLRAGYRSGEVVRGVSLRFEPGRVTVLCGPNGCGKSTLLKAALGMAERSGGEVYIDGGELGTLSRGEIARRAAYMPQDRPVPSISVRRMALHGRFPYLGWPRRYSKMDYAAAERALELAGALDIADAPLPELSGGQRQRAYLAMALAQETANILMDEPTAFLDIAHQLAVMDTARRLAGEGRAVVLVLHDLCLALRRADALALMDEGRLIALGAPDEVFKSGALDRVFGVSIRRAATDEGWQYYYV</sequence>
<dbReference type="Gene3D" id="3.40.50.300">
    <property type="entry name" value="P-loop containing nucleotide triphosphate hydrolases"/>
    <property type="match status" value="1"/>
</dbReference>
<evidence type="ECO:0000256" key="6">
    <source>
        <dbReference type="ARBA" id="ARBA00022840"/>
    </source>
</evidence>
<evidence type="ECO:0000256" key="8">
    <source>
        <dbReference type="ARBA" id="ARBA00023065"/>
    </source>
</evidence>
<dbReference type="PANTHER" id="PTHR42771">
    <property type="entry name" value="IRON(3+)-HYDROXAMATE IMPORT ATP-BINDING PROTEIN FHUC"/>
    <property type="match status" value="1"/>
</dbReference>